<proteinExistence type="predicted"/>
<evidence type="ECO:0000313" key="1">
    <source>
        <dbReference type="EMBL" id="GFT15412.1"/>
    </source>
</evidence>
<reference evidence="1" key="1">
    <citation type="submission" date="2020-08" db="EMBL/GenBank/DDBJ databases">
        <title>Multicomponent nature underlies the extraordinary mechanical properties of spider dragline silk.</title>
        <authorList>
            <person name="Kono N."/>
            <person name="Nakamura H."/>
            <person name="Mori M."/>
            <person name="Yoshida Y."/>
            <person name="Ohtoshi R."/>
            <person name="Malay A.D."/>
            <person name="Moran D.A.P."/>
            <person name="Tomita M."/>
            <person name="Numata K."/>
            <person name="Arakawa K."/>
        </authorList>
    </citation>
    <scope>NUCLEOTIDE SEQUENCE</scope>
</reference>
<gene>
    <name evidence="1" type="primary">TcasGA2_TC006077</name>
    <name evidence="1" type="ORF">NPIL_428941</name>
</gene>
<sequence>MIGKEHAKLIDCVPLSDTTISRRVKIMSNFCENELIKRLKAFKHGFAIQLDEATEIAGLSIFLVIVSCINGTTVKEVCKSLLTGTTAELIFSIIYSYFKKYDIFWICIIKYVPTEQRQCLETE</sequence>
<protein>
    <submittedName>
        <fullName evidence="1">Transposase</fullName>
    </submittedName>
</protein>
<keyword evidence="2" id="KW-1185">Reference proteome</keyword>
<name>A0A8X6TJ80_NEPPI</name>
<dbReference type="PANTHER" id="PTHR45913:SF19">
    <property type="entry name" value="LOW QUALITY PROTEIN: ZINC FINGER BED DOMAIN-CONTAINING PROTEIN 5-LIKE"/>
    <property type="match status" value="1"/>
</dbReference>
<dbReference type="AlphaFoldDB" id="A0A8X6TJ80"/>
<organism evidence="1 2">
    <name type="scientific">Nephila pilipes</name>
    <name type="common">Giant wood spider</name>
    <name type="synonym">Nephila maculata</name>
    <dbReference type="NCBI Taxonomy" id="299642"/>
    <lineage>
        <taxon>Eukaryota</taxon>
        <taxon>Metazoa</taxon>
        <taxon>Ecdysozoa</taxon>
        <taxon>Arthropoda</taxon>
        <taxon>Chelicerata</taxon>
        <taxon>Arachnida</taxon>
        <taxon>Araneae</taxon>
        <taxon>Araneomorphae</taxon>
        <taxon>Entelegynae</taxon>
        <taxon>Araneoidea</taxon>
        <taxon>Nephilidae</taxon>
        <taxon>Nephila</taxon>
    </lineage>
</organism>
<dbReference type="Proteomes" id="UP000887013">
    <property type="component" value="Unassembled WGS sequence"/>
</dbReference>
<dbReference type="OrthoDB" id="6144063at2759"/>
<dbReference type="PANTHER" id="PTHR45913">
    <property type="entry name" value="EPM2A-INTERACTING PROTEIN 1"/>
    <property type="match status" value="1"/>
</dbReference>
<evidence type="ECO:0000313" key="2">
    <source>
        <dbReference type="Proteomes" id="UP000887013"/>
    </source>
</evidence>
<comment type="caution">
    <text evidence="1">The sequence shown here is derived from an EMBL/GenBank/DDBJ whole genome shotgun (WGS) entry which is preliminary data.</text>
</comment>
<accession>A0A8X6TJ80</accession>
<dbReference type="EMBL" id="BMAW01058265">
    <property type="protein sequence ID" value="GFT15412.1"/>
    <property type="molecule type" value="Genomic_DNA"/>
</dbReference>